<dbReference type="SMART" id="SM00448">
    <property type="entry name" value="REC"/>
    <property type="match status" value="1"/>
</dbReference>
<feature type="domain" description="HTH araC/xylS-type" evidence="11">
    <location>
        <begin position="418"/>
        <end position="516"/>
    </location>
</feature>
<dbReference type="Gene3D" id="1.10.10.60">
    <property type="entry name" value="Homeodomain-like"/>
    <property type="match status" value="2"/>
</dbReference>
<dbReference type="SUPFAM" id="SSF52172">
    <property type="entry name" value="CheY-like"/>
    <property type="match status" value="1"/>
</dbReference>
<evidence type="ECO:0000256" key="8">
    <source>
        <dbReference type="ARBA" id="ARBA00023163"/>
    </source>
</evidence>
<dbReference type="SMART" id="SM00342">
    <property type="entry name" value="HTH_ARAC"/>
    <property type="match status" value="1"/>
</dbReference>
<keyword evidence="14" id="KW-1185">Reference proteome</keyword>
<evidence type="ECO:0000256" key="1">
    <source>
        <dbReference type="ARBA" id="ARBA00004496"/>
    </source>
</evidence>
<dbReference type="EMBL" id="CP102290">
    <property type="protein sequence ID" value="UWP61181.1"/>
    <property type="molecule type" value="Genomic_DNA"/>
</dbReference>
<dbReference type="Gene3D" id="3.40.50.2300">
    <property type="match status" value="1"/>
</dbReference>
<dbReference type="Proteomes" id="UP001060164">
    <property type="component" value="Chromosome"/>
</dbReference>
<keyword evidence="7" id="KW-0238">DNA-binding</keyword>
<comment type="function">
    <text evidence="9">May play the central regulatory role in sporulation. It may be an element of the effector pathway responsible for the activation of sporulation genes in response to nutritional stress. Spo0A may act in concert with spo0H (a sigma factor) to control the expression of some genes that are critical to the sporulation process.</text>
</comment>
<dbReference type="PANTHER" id="PTHR42713:SF3">
    <property type="entry name" value="TRANSCRIPTIONAL REGULATORY PROTEIN HPTR"/>
    <property type="match status" value="1"/>
</dbReference>
<evidence type="ECO:0000313" key="14">
    <source>
        <dbReference type="Proteomes" id="UP001060164"/>
    </source>
</evidence>
<name>A0ABY5VLX9_9FIRM</name>
<protein>
    <recommendedName>
        <fullName evidence="2">Stage 0 sporulation protein A homolog</fullName>
    </recommendedName>
</protein>
<evidence type="ECO:0000259" key="12">
    <source>
        <dbReference type="PROSITE" id="PS50110"/>
    </source>
</evidence>
<dbReference type="InterPro" id="IPR009057">
    <property type="entry name" value="Homeodomain-like_sf"/>
</dbReference>
<evidence type="ECO:0000259" key="11">
    <source>
        <dbReference type="PROSITE" id="PS01124"/>
    </source>
</evidence>
<evidence type="ECO:0000256" key="3">
    <source>
        <dbReference type="ARBA" id="ARBA00022490"/>
    </source>
</evidence>
<dbReference type="InterPro" id="IPR011006">
    <property type="entry name" value="CheY-like_superfamily"/>
</dbReference>
<dbReference type="InterPro" id="IPR018060">
    <property type="entry name" value="HTH_AraC"/>
</dbReference>
<sequence length="521" mass="60101">MYQVLIVDDEKIIRMGMKKVIAWDRAGVDQVFTAGSGQEALQILNEQKIHIMITDIQMGSMSGLELINIVNERYPEIRIIVLTGYDEFEYARKCLRMNVVDFLLKPVDEDDMADLIRKQTEGLDVQQKQQKLAGVMRRIIGSNEQGQLNQMMCELVSHQEQALATAQRICDTYQYDLHQIMQVAILMPQVMSYEKQEEEKYRDFMIRDFCNHNIDLRELGITFQDSDGRIVIACFLNGINDDVSSRVEELIHLLKDEFGISQKIVLGSVVTGFAQMFISYNDALLLLEQEHQSFRDIIQDTQKQHKNQMFWDVFGEIKNAIVVNQGDSETIMHAFSSFCRMTESYSLSADNIRRCCFELAMSVYYTHIANHGEIRGEMVRAYMEMIMPAKTEKILCETKKFIEGLHDKEEAAIHELVGQAQMYIKNHLSEELSVTGIAQMLFLTPSYFSRLFKKAVHEGCNDYIIRLRMEKAQTLLESTSLKTGEIALLVGYQDKNYFSLAFKKFSGISPTAYREIVRNQL</sequence>
<organism evidence="13 14">
    <name type="scientific">Ruminococcus gauvreauii</name>
    <dbReference type="NCBI Taxonomy" id="438033"/>
    <lineage>
        <taxon>Bacteria</taxon>
        <taxon>Bacillati</taxon>
        <taxon>Bacillota</taxon>
        <taxon>Clostridia</taxon>
        <taxon>Eubacteriales</taxon>
        <taxon>Oscillospiraceae</taxon>
        <taxon>Ruminococcus</taxon>
    </lineage>
</organism>
<evidence type="ECO:0000256" key="6">
    <source>
        <dbReference type="ARBA" id="ARBA00023015"/>
    </source>
</evidence>
<dbReference type="InterPro" id="IPR001789">
    <property type="entry name" value="Sig_transdc_resp-reg_receiver"/>
</dbReference>
<dbReference type="Pfam" id="PF00072">
    <property type="entry name" value="Response_reg"/>
    <property type="match status" value="1"/>
</dbReference>
<evidence type="ECO:0000313" key="13">
    <source>
        <dbReference type="EMBL" id="UWP61181.1"/>
    </source>
</evidence>
<dbReference type="CDD" id="cd17536">
    <property type="entry name" value="REC_YesN-like"/>
    <property type="match status" value="1"/>
</dbReference>
<keyword evidence="4 10" id="KW-0597">Phosphoprotein</keyword>
<dbReference type="RefSeq" id="WP_028527667.1">
    <property type="nucleotide sequence ID" value="NZ_CABLBR010000004.1"/>
</dbReference>
<comment type="subcellular location">
    <subcellularLocation>
        <location evidence="1">Cytoplasm</location>
    </subcellularLocation>
</comment>
<dbReference type="SUPFAM" id="SSF46689">
    <property type="entry name" value="Homeodomain-like"/>
    <property type="match status" value="2"/>
</dbReference>
<evidence type="ECO:0000256" key="2">
    <source>
        <dbReference type="ARBA" id="ARBA00018672"/>
    </source>
</evidence>
<feature type="domain" description="Response regulatory" evidence="12">
    <location>
        <begin position="3"/>
        <end position="120"/>
    </location>
</feature>
<keyword evidence="6" id="KW-0805">Transcription regulation</keyword>
<keyword evidence="8" id="KW-0804">Transcription</keyword>
<evidence type="ECO:0000256" key="10">
    <source>
        <dbReference type="PROSITE-ProRule" id="PRU00169"/>
    </source>
</evidence>
<dbReference type="PROSITE" id="PS01124">
    <property type="entry name" value="HTH_ARAC_FAMILY_2"/>
    <property type="match status" value="1"/>
</dbReference>
<feature type="modified residue" description="4-aspartylphosphate" evidence="10">
    <location>
        <position position="55"/>
    </location>
</feature>
<dbReference type="InterPro" id="IPR051552">
    <property type="entry name" value="HptR"/>
</dbReference>
<dbReference type="Pfam" id="PF12833">
    <property type="entry name" value="HTH_18"/>
    <property type="match status" value="1"/>
</dbReference>
<dbReference type="PROSITE" id="PS50110">
    <property type="entry name" value="RESPONSE_REGULATORY"/>
    <property type="match status" value="1"/>
</dbReference>
<proteinExistence type="predicted"/>
<evidence type="ECO:0000256" key="4">
    <source>
        <dbReference type="ARBA" id="ARBA00022553"/>
    </source>
</evidence>
<gene>
    <name evidence="13" type="ORF">NQ502_09220</name>
</gene>
<evidence type="ECO:0000256" key="5">
    <source>
        <dbReference type="ARBA" id="ARBA00023012"/>
    </source>
</evidence>
<evidence type="ECO:0000256" key="9">
    <source>
        <dbReference type="ARBA" id="ARBA00024867"/>
    </source>
</evidence>
<reference evidence="13" key="1">
    <citation type="journal article" date="2022" name="Cell">
        <title>Design, construction, and in vivo augmentation of a complex gut microbiome.</title>
        <authorList>
            <person name="Cheng A.G."/>
            <person name="Ho P.Y."/>
            <person name="Aranda-Diaz A."/>
            <person name="Jain S."/>
            <person name="Yu F.B."/>
            <person name="Meng X."/>
            <person name="Wang M."/>
            <person name="Iakiviak M."/>
            <person name="Nagashima K."/>
            <person name="Zhao A."/>
            <person name="Murugkar P."/>
            <person name="Patil A."/>
            <person name="Atabakhsh K."/>
            <person name="Weakley A."/>
            <person name="Yan J."/>
            <person name="Brumbaugh A.R."/>
            <person name="Higginbottom S."/>
            <person name="Dimas A."/>
            <person name="Shiver A.L."/>
            <person name="Deutschbauer A."/>
            <person name="Neff N."/>
            <person name="Sonnenburg J.L."/>
            <person name="Huang K.C."/>
            <person name="Fischbach M.A."/>
        </authorList>
    </citation>
    <scope>NUCLEOTIDE SEQUENCE</scope>
    <source>
        <strain evidence="13">DSM 19829</strain>
    </source>
</reference>
<keyword evidence="5" id="KW-0902">Two-component regulatory system</keyword>
<dbReference type="PANTHER" id="PTHR42713">
    <property type="entry name" value="HISTIDINE KINASE-RELATED"/>
    <property type="match status" value="1"/>
</dbReference>
<keyword evidence="3" id="KW-0963">Cytoplasm</keyword>
<evidence type="ECO:0000256" key="7">
    <source>
        <dbReference type="ARBA" id="ARBA00023125"/>
    </source>
</evidence>
<accession>A0ABY5VLX9</accession>